<evidence type="ECO:0000256" key="7">
    <source>
        <dbReference type="ARBA" id="ARBA00023177"/>
    </source>
</evidence>
<protein>
    <recommendedName>
        <fullName evidence="8">Ammonium transporter</fullName>
    </recommendedName>
</protein>
<accession>A0A7E6F7Z4</accession>
<comment type="subcellular location">
    <subcellularLocation>
        <location evidence="8">Cell membrane</location>
        <topology evidence="8">Multi-pass membrane protein</topology>
    </subcellularLocation>
    <subcellularLocation>
        <location evidence="1">Membrane</location>
        <topology evidence="1">Multi-pass membrane protein</topology>
    </subcellularLocation>
</comment>
<keyword evidence="3 8" id="KW-0813">Transport</keyword>
<feature type="transmembrane region" description="Helical" evidence="8">
    <location>
        <begin position="268"/>
        <end position="289"/>
    </location>
</feature>
<keyword evidence="7 8" id="KW-0924">Ammonia transport</keyword>
<dbReference type="InterPro" id="IPR029020">
    <property type="entry name" value="Ammonium/urea_transptr"/>
</dbReference>
<dbReference type="PANTHER" id="PTHR11730">
    <property type="entry name" value="AMMONIUM TRANSPORTER"/>
    <property type="match status" value="1"/>
</dbReference>
<dbReference type="InterPro" id="IPR024041">
    <property type="entry name" value="NH4_transpt_AmtB-like_dom"/>
</dbReference>
<evidence type="ECO:0000256" key="8">
    <source>
        <dbReference type="RuleBase" id="RU362002"/>
    </source>
</evidence>
<evidence type="ECO:0000313" key="11">
    <source>
        <dbReference type="Proteomes" id="UP000515154"/>
    </source>
</evidence>
<feature type="compositionally biased region" description="Acidic residues" evidence="9">
    <location>
        <begin position="443"/>
        <end position="462"/>
    </location>
</feature>
<gene>
    <name evidence="12 13" type="primary">LOC115217921</name>
</gene>
<dbReference type="Gene3D" id="1.10.3430.10">
    <property type="entry name" value="Ammonium transporter AmtB like domains"/>
    <property type="match status" value="1"/>
</dbReference>
<sequence>MTGTNETCMHNTSDDSTWIISSAFIIFTMQSGFGLLESGSVSSKNEVNIMVKNAVDVIVGGLSFWMFGYALVYGEDFGISNPFFGWGDFFVSTRSRDVGWVYSKFFFTASFATTATTIVSGAMAERTKLESYMVFSMLNTFAFSIPAHWAWADNGWLTSMGFIDVAGAGPVHIVGGMTALIAALMLGPRKGRFLTSNPSTFGSPTNAVLGMFMLWWGWLGFNCGSTFGISGTKWILAARSAVSTITSSVAGGLTGLILSYVMKSRKFLLDYMINSVLGALVAITAFCALASPIDGIVIGSVAAVLSCICMELMNKLKIDDPVSCFSVHAVNGVWSLLSVGLFSREDIIKHNDAKFDVEDGLFWGGSARILKIQTVAALAISGWTVVVSYIFLKFLQLTIGLRVSEAEEVLGADIVEHNCGGFFYDKKTKKLINLNEQPAEIQNESESDTSDEDGETKEEDEEEKKKRKEEKKKRANERHLRNWCPQPQRSRVYFSAKPVCERKSSIVPSTKTHSPRLKSYRKSFLGTLIGYRNVLKPKSVRRRRSSVVSSQSTSTNTLGVDNYSFDNNNGVQEQSDNMPNAPTAGNSSQDKYSVFTVENEMNRPSNDSELRGMPTRVGSVLQTYANPLFETDSKNTKL</sequence>
<dbReference type="Proteomes" id="UP000515154">
    <property type="component" value="Linkage group LG12"/>
</dbReference>
<feature type="domain" description="Ammonium transporter AmtB-like" evidence="10">
    <location>
        <begin position="18"/>
        <end position="418"/>
    </location>
</feature>
<feature type="transmembrane region" description="Helical" evidence="8">
    <location>
        <begin position="163"/>
        <end position="186"/>
    </location>
</feature>
<evidence type="ECO:0000256" key="3">
    <source>
        <dbReference type="ARBA" id="ARBA00022448"/>
    </source>
</evidence>
<dbReference type="NCBIfam" id="TIGR00836">
    <property type="entry name" value="amt"/>
    <property type="match status" value="1"/>
</dbReference>
<keyword evidence="4 8" id="KW-0812">Transmembrane</keyword>
<evidence type="ECO:0000256" key="6">
    <source>
        <dbReference type="ARBA" id="ARBA00023136"/>
    </source>
</evidence>
<dbReference type="PANTHER" id="PTHR11730:SF58">
    <property type="entry name" value="AMMONIUM TRANSPORTER"/>
    <property type="match status" value="1"/>
</dbReference>
<dbReference type="AlphaFoldDB" id="A0A7E6F7Z4"/>
<feature type="transmembrane region" description="Helical" evidence="8">
    <location>
        <begin position="372"/>
        <end position="392"/>
    </location>
</feature>
<feature type="transmembrane region" description="Helical" evidence="8">
    <location>
        <begin position="295"/>
        <end position="313"/>
    </location>
</feature>
<evidence type="ECO:0000256" key="1">
    <source>
        <dbReference type="ARBA" id="ARBA00004141"/>
    </source>
</evidence>
<dbReference type="GO" id="GO:0008519">
    <property type="term" value="F:ammonium channel activity"/>
    <property type="evidence" value="ECO:0007669"/>
    <property type="project" value="InterPro"/>
</dbReference>
<feature type="compositionally biased region" description="Polar residues" evidence="9">
    <location>
        <begin position="556"/>
        <end position="589"/>
    </location>
</feature>
<dbReference type="Pfam" id="PF00909">
    <property type="entry name" value="Ammonium_transp"/>
    <property type="match status" value="1"/>
</dbReference>
<evidence type="ECO:0000256" key="5">
    <source>
        <dbReference type="ARBA" id="ARBA00022989"/>
    </source>
</evidence>
<proteinExistence type="inferred from homology"/>
<feature type="transmembrane region" description="Helical" evidence="8">
    <location>
        <begin position="57"/>
        <end position="74"/>
    </location>
</feature>
<evidence type="ECO:0000256" key="4">
    <source>
        <dbReference type="ARBA" id="ARBA00022692"/>
    </source>
</evidence>
<evidence type="ECO:0000259" key="10">
    <source>
        <dbReference type="Pfam" id="PF00909"/>
    </source>
</evidence>
<dbReference type="GO" id="GO:0005886">
    <property type="term" value="C:plasma membrane"/>
    <property type="evidence" value="ECO:0007669"/>
    <property type="project" value="UniProtKB-SubCell"/>
</dbReference>
<keyword evidence="6 8" id="KW-0472">Membrane</keyword>
<dbReference type="FunFam" id="1.10.3430.10:FF:000008">
    <property type="entry name" value="Ammonium transporter"/>
    <property type="match status" value="1"/>
</dbReference>
<dbReference type="KEGG" id="osn:115217921"/>
<reference evidence="12 13" key="1">
    <citation type="submission" date="2025-08" db="UniProtKB">
        <authorList>
            <consortium name="RefSeq"/>
        </authorList>
    </citation>
    <scope>IDENTIFICATION</scope>
</reference>
<name>A0A7E6F7Z4_9MOLL</name>
<feature type="compositionally biased region" description="Basic residues" evidence="9">
    <location>
        <begin position="465"/>
        <end position="476"/>
    </location>
</feature>
<comment type="caution">
    <text evidence="8">Lacks conserved residue(s) required for the propagation of feature annotation.</text>
</comment>
<feature type="transmembrane region" description="Helical" evidence="8">
    <location>
        <begin position="207"/>
        <end position="229"/>
    </location>
</feature>
<evidence type="ECO:0000256" key="9">
    <source>
        <dbReference type="SAM" id="MobiDB-lite"/>
    </source>
</evidence>
<organism evidence="11 12">
    <name type="scientific">Octopus sinensis</name>
    <name type="common">East Asian common octopus</name>
    <dbReference type="NCBI Taxonomy" id="2607531"/>
    <lineage>
        <taxon>Eukaryota</taxon>
        <taxon>Metazoa</taxon>
        <taxon>Spiralia</taxon>
        <taxon>Lophotrochozoa</taxon>
        <taxon>Mollusca</taxon>
        <taxon>Cephalopoda</taxon>
        <taxon>Coleoidea</taxon>
        <taxon>Octopodiformes</taxon>
        <taxon>Octopoda</taxon>
        <taxon>Incirrata</taxon>
        <taxon>Octopodidae</taxon>
        <taxon>Octopus</taxon>
    </lineage>
</organism>
<feature type="region of interest" description="Disordered" evidence="9">
    <location>
        <begin position="542"/>
        <end position="589"/>
    </location>
</feature>
<dbReference type="SUPFAM" id="SSF111352">
    <property type="entry name" value="Ammonium transporter"/>
    <property type="match status" value="1"/>
</dbReference>
<keyword evidence="5 8" id="KW-1133">Transmembrane helix</keyword>
<evidence type="ECO:0000256" key="2">
    <source>
        <dbReference type="ARBA" id="ARBA00005887"/>
    </source>
</evidence>
<keyword evidence="11" id="KW-1185">Reference proteome</keyword>
<comment type="similarity">
    <text evidence="2 8">Belongs to the ammonia transporter channel (TC 1.A.11.2) family.</text>
</comment>
<feature type="transmembrane region" description="Helical" evidence="8">
    <location>
        <begin position="131"/>
        <end position="151"/>
    </location>
</feature>
<feature type="region of interest" description="Disordered" evidence="9">
    <location>
        <begin position="436"/>
        <end position="482"/>
    </location>
</feature>
<feature type="transmembrane region" description="Helical" evidence="8">
    <location>
        <begin position="241"/>
        <end position="261"/>
    </location>
</feature>
<evidence type="ECO:0000313" key="12">
    <source>
        <dbReference type="RefSeq" id="XP_036363879.1"/>
    </source>
</evidence>
<dbReference type="GO" id="GO:0097272">
    <property type="term" value="P:ammonium homeostasis"/>
    <property type="evidence" value="ECO:0007669"/>
    <property type="project" value="TreeGrafter"/>
</dbReference>
<feature type="transmembrane region" description="Helical" evidence="8">
    <location>
        <begin position="105"/>
        <end position="124"/>
    </location>
</feature>
<feature type="compositionally biased region" description="Low complexity" evidence="9">
    <location>
        <begin position="546"/>
        <end position="555"/>
    </location>
</feature>
<evidence type="ECO:0000313" key="13">
    <source>
        <dbReference type="RefSeq" id="XP_036363880.1"/>
    </source>
</evidence>
<dbReference type="RefSeq" id="XP_036363880.1">
    <property type="nucleotide sequence ID" value="XM_036507987.1"/>
</dbReference>
<dbReference type="RefSeq" id="XP_036363879.1">
    <property type="nucleotide sequence ID" value="XM_036507986.1"/>
</dbReference>
<dbReference type="InterPro" id="IPR001905">
    <property type="entry name" value="Ammonium_transpt"/>
</dbReference>